<keyword evidence="7" id="KW-0808">Transferase</keyword>
<dbReference type="CDD" id="cd08997">
    <property type="entry name" value="GH68"/>
    <property type="match status" value="1"/>
</dbReference>
<dbReference type="Pfam" id="PF02435">
    <property type="entry name" value="Glyco_hydro_68"/>
    <property type="match status" value="1"/>
</dbReference>
<protein>
    <submittedName>
        <fullName evidence="7">Glucan-binding domain (YG repeat)</fullName>
        <ecNumber evidence="7">2.4.1.10</ecNumber>
        <ecNumber evidence="7">2.4.1.9</ecNumber>
    </submittedName>
</protein>
<feature type="chain" id="PRO_5047517030" evidence="6">
    <location>
        <begin position="33"/>
        <end position="1190"/>
    </location>
</feature>
<feature type="compositionally biased region" description="Low complexity" evidence="5">
    <location>
        <begin position="694"/>
        <end position="1051"/>
    </location>
</feature>
<feature type="region of interest" description="Disordered" evidence="5">
    <location>
        <begin position="672"/>
        <end position="1051"/>
    </location>
</feature>
<dbReference type="Pfam" id="PF19258">
    <property type="entry name" value="KxYKxGKxW_sig"/>
    <property type="match status" value="1"/>
</dbReference>
<organism evidence="7 8">
    <name type="scientific">Fructobacillus evanidus</name>
    <dbReference type="NCBI Taxonomy" id="3064281"/>
    <lineage>
        <taxon>Bacteria</taxon>
        <taxon>Bacillati</taxon>
        <taxon>Bacillota</taxon>
        <taxon>Bacilli</taxon>
        <taxon>Lactobacillales</taxon>
        <taxon>Lactobacillaceae</taxon>
        <taxon>Fructobacillus</taxon>
    </lineage>
</organism>
<keyword evidence="3" id="KW-0106">Calcium</keyword>
<reference evidence="7 8" key="1">
    <citation type="submission" date="2023-10" db="EMBL/GenBank/DDBJ databases">
        <authorList>
            <person name="Botero Cardona J."/>
        </authorList>
    </citation>
    <scope>NUCLEOTIDE SEQUENCE [LARGE SCALE GENOMIC DNA]</scope>
    <source>
        <strain evidence="7 8">R-55214</strain>
    </source>
</reference>
<feature type="compositionally biased region" description="Low complexity" evidence="5">
    <location>
        <begin position="676"/>
        <end position="686"/>
    </location>
</feature>
<evidence type="ECO:0000256" key="6">
    <source>
        <dbReference type="SAM" id="SignalP"/>
    </source>
</evidence>
<feature type="region of interest" description="Disordered" evidence="5">
    <location>
        <begin position="33"/>
        <end position="125"/>
    </location>
</feature>
<dbReference type="Proteomes" id="UP001314166">
    <property type="component" value="Unassembled WGS sequence"/>
</dbReference>
<keyword evidence="2 6" id="KW-0732">Signal</keyword>
<keyword evidence="8" id="KW-1185">Reference proteome</keyword>
<evidence type="ECO:0000256" key="3">
    <source>
        <dbReference type="ARBA" id="ARBA00022837"/>
    </source>
</evidence>
<proteinExistence type="inferred from homology"/>
<feature type="compositionally biased region" description="Low complexity" evidence="5">
    <location>
        <begin position="37"/>
        <end position="96"/>
    </location>
</feature>
<dbReference type="EMBL" id="CAUZMB010000001">
    <property type="protein sequence ID" value="CAK1223802.1"/>
    <property type="molecule type" value="Genomic_DNA"/>
</dbReference>
<evidence type="ECO:0000256" key="1">
    <source>
        <dbReference type="ARBA" id="ARBA00006775"/>
    </source>
</evidence>
<dbReference type="InterPro" id="IPR023296">
    <property type="entry name" value="Glyco_hydro_beta-prop_sf"/>
</dbReference>
<dbReference type="RefSeq" id="WP_338348412.1">
    <property type="nucleotide sequence ID" value="NZ_CAUZMB010000001.1"/>
</dbReference>
<feature type="signal peptide" evidence="6">
    <location>
        <begin position="1"/>
        <end position="32"/>
    </location>
</feature>
<comment type="similarity">
    <text evidence="1 4">Belongs to the glycosyl hydrolase 68 family.</text>
</comment>
<keyword evidence="7" id="KW-0328">Glycosyltransferase</keyword>
<evidence type="ECO:0000256" key="5">
    <source>
        <dbReference type="SAM" id="MobiDB-lite"/>
    </source>
</evidence>
<dbReference type="InterPro" id="IPR003469">
    <property type="entry name" value="Glyco_hydro_68"/>
</dbReference>
<dbReference type="EC" id="2.4.1.10" evidence="7"/>
<dbReference type="GO" id="GO:0050053">
    <property type="term" value="F:levansucrase activity"/>
    <property type="evidence" value="ECO:0007669"/>
    <property type="project" value="UniProtKB-EC"/>
</dbReference>
<dbReference type="GO" id="GO:0047725">
    <property type="term" value="F:inulosucrase activity"/>
    <property type="evidence" value="ECO:0007669"/>
    <property type="project" value="UniProtKB-EC"/>
</dbReference>
<accession>A0ABM9ML55</accession>
<name>A0ABM9ML55_9LACO</name>
<feature type="compositionally biased region" description="Polar residues" evidence="5">
    <location>
        <begin position="100"/>
        <end position="117"/>
    </location>
</feature>
<dbReference type="SUPFAM" id="SSF75005">
    <property type="entry name" value="Arabinanase/levansucrase/invertase"/>
    <property type="match status" value="1"/>
</dbReference>
<evidence type="ECO:0000256" key="2">
    <source>
        <dbReference type="ARBA" id="ARBA00022729"/>
    </source>
</evidence>
<dbReference type="Gene3D" id="2.115.10.20">
    <property type="entry name" value="Glycosyl hydrolase domain, family 43"/>
    <property type="match status" value="1"/>
</dbReference>
<gene>
    <name evidence="7" type="ORF">R55214_HHFBAMCI_00012</name>
</gene>
<evidence type="ECO:0000313" key="8">
    <source>
        <dbReference type="Proteomes" id="UP001314166"/>
    </source>
</evidence>
<dbReference type="InterPro" id="IPR022263">
    <property type="entry name" value="KxYKxGKxW"/>
</dbReference>
<feature type="region of interest" description="Disordered" evidence="5">
    <location>
        <begin position="1091"/>
        <end position="1140"/>
    </location>
</feature>
<sequence length="1190" mass="124288">MVRKKLYKSGKMWVAAVLGTAFVTVGSVTVSADGGDATTQSVSTTQSAPTTTQSTPTSYSSYSDKSQDKTSSVDSSANTVTSNVDASSNNASSNSDISKAPTSYSNKDSSVTTNPIPNSHPDFDSTTAVKKYLQKGIKLYENSNSSTEKDTVSDNNVVILAQSDVQNGRVRVLLQDADTIYWVNQSDISDSPIVVNDDNGFGHYTRSDMNSIPEALKNKDVWAPNYDYDTLSKRLVGAVTHDDVTGKDVELNVWDSWPVENKDGSIADYHGYHLAVGLTAPVDWSHPWYYAKMGLFAQNISSSQTDITSWQYIGNLFNSFDEGANPDDPYLSKMLGEWSGSTVYLGNDSSTLRVLYTNFSSVGQVLTTAQISVLPKDNGDWNSGLVIDHSATTDHKSIFTGDGNMYQTISQSQNPSNAQVTTTVGDDFSLRDPHLVYDGDQAYITFESSTGLKSGYQGIDNLYNQAYFGTTGSDFDKEQYSLLNNKNKESYEQAYFANAALGFAKLDDNFNVSSVEKPLISANAVSDEMERPNLFEYQGKWYLFTDAHGYHMATDDKTIKSGNSGYINYMFGFVSDDGIQGHYRPLNGNGLVLVTDTPNDWSATSNYSYSFLVVKNADSTSNRFVVTSYLASRTFAPSFVIEINGDTTRVINDVVLDQGALDEQHTKVYEAKGLLDGKSSSTSTTTENKEDSSNTDSTNNAGTNNSSSNNGGTTPINPTDNGGNTNNGGTTPTTPTDNGGNTNNGGTTPTTPTDNGGNTNNGGTTPINPTDNGGNTNNGGTTPTTPTDNGGNNNTNNGGTTPTTPTDNGGNTNNGGTTPTTPTDNGGNNNTNNGGTTPTTPTDNGGNNNTNNGGTTPTTPTDKGGNNNTNNGGTTPTTPTDNGGNTNNGGTTPTTPTDNGGNTNNGGTTPTTPTDNAGNNTTNNNGGTTPTTPTDNGGNNTNNGGTTPTTPTDKGGNNTNNGGTTPTTPTDNGGNNNTNNGGMTPTTPTDKGGNNTNNGGTTPTTPTDNGGNNNTNNGGTTNNSGNTNNNGGTTTSTSPSNNNGVVMNNGGMASNASAHVANVNPVVQSPLALAQIQAAIATPRSNVSASTVNSSLQTNTSSAVPAANNDKGTEKKDTNKSNSSTTSRVEKKQSNSDSGHGISKFFNNIGSSIAKGFSAVGKAIGHAMAAIGHAISAVFDNIGKFFKQLF</sequence>
<dbReference type="NCBIfam" id="TIGR03715">
    <property type="entry name" value="KxYKxGKxW"/>
    <property type="match status" value="1"/>
</dbReference>
<evidence type="ECO:0000313" key="7">
    <source>
        <dbReference type="EMBL" id="CAK1223802.1"/>
    </source>
</evidence>
<evidence type="ECO:0000256" key="4">
    <source>
        <dbReference type="RuleBase" id="RU361220"/>
    </source>
</evidence>
<feature type="compositionally biased region" description="Polar residues" evidence="5">
    <location>
        <begin position="1091"/>
        <end position="1103"/>
    </location>
</feature>
<dbReference type="EC" id="2.4.1.9" evidence="7"/>
<comment type="caution">
    <text evidence="7">The sequence shown here is derived from an EMBL/GenBank/DDBJ whole genome shotgun (WGS) entry which is preliminary data.</text>
</comment>